<dbReference type="InParanoid" id="A0A4W3KB34"/>
<dbReference type="InterPro" id="IPR050943">
    <property type="entry name" value="Glycosyltr_29_Sialyltrsf"/>
</dbReference>
<dbReference type="GO" id="GO:0009311">
    <property type="term" value="P:oligosaccharide metabolic process"/>
    <property type="evidence" value="ECO:0007669"/>
    <property type="project" value="TreeGrafter"/>
</dbReference>
<dbReference type="RefSeq" id="XP_007908898.1">
    <property type="nucleotide sequence ID" value="XM_007910707.2"/>
</dbReference>
<evidence type="ECO:0000256" key="9">
    <source>
        <dbReference type="ARBA" id="ARBA00023136"/>
    </source>
</evidence>
<dbReference type="AlphaFoldDB" id="A0A4W3KB34"/>
<reference evidence="12" key="5">
    <citation type="submission" date="2025-09" db="UniProtKB">
        <authorList>
            <consortium name="Ensembl"/>
        </authorList>
    </citation>
    <scope>IDENTIFICATION</scope>
</reference>
<dbReference type="GO" id="GO:0006491">
    <property type="term" value="P:N-glycan processing"/>
    <property type="evidence" value="ECO:0007669"/>
    <property type="project" value="TreeGrafter"/>
</dbReference>
<dbReference type="OMA" id="IFRCNIA"/>
<dbReference type="PANTHER" id="PTHR11987">
    <property type="entry name" value="ALPHA-2,8-SIALYLTRANSFERASE"/>
    <property type="match status" value="1"/>
</dbReference>
<evidence type="ECO:0000256" key="11">
    <source>
        <dbReference type="SAM" id="Phobius"/>
    </source>
</evidence>
<keyword evidence="3" id="KW-0328">Glycosyltransferase</keyword>
<gene>
    <name evidence="12" type="primary">LOC103190068</name>
</gene>
<keyword evidence="13" id="KW-1185">Reference proteome</keyword>
<name>A0A4W3KB34_CALMI</name>
<dbReference type="OrthoDB" id="10264956at2759"/>
<keyword evidence="8" id="KW-0333">Golgi apparatus</keyword>
<protein>
    <submittedName>
        <fullName evidence="12">Alpha-2,8-sialyltransferase 8F-like</fullName>
    </submittedName>
</protein>
<dbReference type="PANTHER" id="PTHR11987:SF29">
    <property type="entry name" value="ALPHA-2,8-SIALYLTRANSFERASE 8F"/>
    <property type="match status" value="1"/>
</dbReference>
<keyword evidence="5 11" id="KW-0812">Transmembrane</keyword>
<reference evidence="13" key="3">
    <citation type="journal article" date="2014" name="Nature">
        <title>Elephant shark genome provides unique insights into gnathostome evolution.</title>
        <authorList>
            <consortium name="International Elephant Shark Genome Sequencing Consortium"/>
            <person name="Venkatesh B."/>
            <person name="Lee A.P."/>
            <person name="Ravi V."/>
            <person name="Maurya A.K."/>
            <person name="Lian M.M."/>
            <person name="Swann J.B."/>
            <person name="Ohta Y."/>
            <person name="Flajnik M.F."/>
            <person name="Sutoh Y."/>
            <person name="Kasahara M."/>
            <person name="Hoon S."/>
            <person name="Gangu V."/>
            <person name="Roy S.W."/>
            <person name="Irimia M."/>
            <person name="Korzh V."/>
            <person name="Kondrychyn I."/>
            <person name="Lim Z.W."/>
            <person name="Tay B.H."/>
            <person name="Tohari S."/>
            <person name="Kong K.W."/>
            <person name="Ho S."/>
            <person name="Lorente-Galdos B."/>
            <person name="Quilez J."/>
            <person name="Marques-Bonet T."/>
            <person name="Raney B.J."/>
            <person name="Ingham P.W."/>
            <person name="Tay A."/>
            <person name="Hillier L.W."/>
            <person name="Minx P."/>
            <person name="Boehm T."/>
            <person name="Wilson R.K."/>
            <person name="Brenner S."/>
            <person name="Warren W.C."/>
        </authorList>
    </citation>
    <scope>NUCLEOTIDE SEQUENCE [LARGE SCALE GENOMIC DNA]</scope>
</reference>
<evidence type="ECO:0000256" key="5">
    <source>
        <dbReference type="ARBA" id="ARBA00022692"/>
    </source>
</evidence>
<evidence type="ECO:0000256" key="3">
    <source>
        <dbReference type="ARBA" id="ARBA00022676"/>
    </source>
</evidence>
<organism evidence="12 13">
    <name type="scientific">Callorhinchus milii</name>
    <name type="common">Ghost shark</name>
    <dbReference type="NCBI Taxonomy" id="7868"/>
    <lineage>
        <taxon>Eukaryota</taxon>
        <taxon>Metazoa</taxon>
        <taxon>Chordata</taxon>
        <taxon>Craniata</taxon>
        <taxon>Vertebrata</taxon>
        <taxon>Chondrichthyes</taxon>
        <taxon>Holocephali</taxon>
        <taxon>Chimaeriformes</taxon>
        <taxon>Callorhinchidae</taxon>
        <taxon>Callorhinchus</taxon>
    </lineage>
</organism>
<comment type="similarity">
    <text evidence="2">Belongs to the glycosyltransferase 29 family.</text>
</comment>
<evidence type="ECO:0000256" key="6">
    <source>
        <dbReference type="ARBA" id="ARBA00022968"/>
    </source>
</evidence>
<proteinExistence type="inferred from homology"/>
<keyword evidence="6" id="KW-0735">Signal-anchor</keyword>
<dbReference type="InterPro" id="IPR038578">
    <property type="entry name" value="GT29-like_sf"/>
</dbReference>
<dbReference type="Gene3D" id="3.90.1480.20">
    <property type="entry name" value="Glycosyl transferase family 29"/>
    <property type="match status" value="1"/>
</dbReference>
<dbReference type="Proteomes" id="UP000314986">
    <property type="component" value="Unassembled WGS sequence"/>
</dbReference>
<keyword evidence="4" id="KW-0808">Transferase</keyword>
<keyword evidence="7 11" id="KW-1133">Transmembrane helix</keyword>
<dbReference type="GO" id="GO:0003828">
    <property type="term" value="F:alpha-N-acetylneuraminate alpha-2,8-sialyltransferase activity"/>
    <property type="evidence" value="ECO:0007669"/>
    <property type="project" value="TreeGrafter"/>
</dbReference>
<evidence type="ECO:0000256" key="4">
    <source>
        <dbReference type="ARBA" id="ARBA00022679"/>
    </source>
</evidence>
<evidence type="ECO:0000313" key="12">
    <source>
        <dbReference type="Ensembl" id="ENSCMIP00000042135.1"/>
    </source>
</evidence>
<evidence type="ECO:0000256" key="8">
    <source>
        <dbReference type="ARBA" id="ARBA00023034"/>
    </source>
</evidence>
<accession>A0A4W3KB34</accession>
<dbReference type="Pfam" id="PF00777">
    <property type="entry name" value="Glyco_transf_29"/>
    <property type="match status" value="1"/>
</dbReference>
<keyword evidence="9 11" id="KW-0472">Membrane</keyword>
<evidence type="ECO:0000256" key="7">
    <source>
        <dbReference type="ARBA" id="ARBA00022989"/>
    </source>
</evidence>
<reference evidence="13" key="1">
    <citation type="journal article" date="2006" name="Science">
        <title>Ancient noncoding elements conserved in the human genome.</title>
        <authorList>
            <person name="Venkatesh B."/>
            <person name="Kirkness E.F."/>
            <person name="Loh Y.H."/>
            <person name="Halpern A.L."/>
            <person name="Lee A.P."/>
            <person name="Johnson J."/>
            <person name="Dandona N."/>
            <person name="Viswanathan L.D."/>
            <person name="Tay A."/>
            <person name="Venter J.C."/>
            <person name="Strausberg R.L."/>
            <person name="Brenner S."/>
        </authorList>
    </citation>
    <scope>NUCLEOTIDE SEQUENCE [LARGE SCALE GENOMIC DNA]</scope>
</reference>
<dbReference type="GeneID" id="103190068"/>
<dbReference type="KEGG" id="cmk:103190068"/>
<comment type="subcellular location">
    <subcellularLocation>
        <location evidence="1">Golgi apparatus membrane</location>
        <topology evidence="1">Single-pass type II membrane protein</topology>
    </subcellularLocation>
</comment>
<dbReference type="CDD" id="cd23991">
    <property type="entry name" value="GT29_ST8SIA6"/>
    <property type="match status" value="1"/>
</dbReference>
<evidence type="ECO:0000313" key="13">
    <source>
        <dbReference type="Proteomes" id="UP000314986"/>
    </source>
</evidence>
<reference evidence="13" key="2">
    <citation type="journal article" date="2007" name="PLoS Biol.">
        <title>Survey sequencing and comparative analysis of the elephant shark (Callorhinchus milii) genome.</title>
        <authorList>
            <person name="Venkatesh B."/>
            <person name="Kirkness E.F."/>
            <person name="Loh Y.H."/>
            <person name="Halpern A.L."/>
            <person name="Lee A.P."/>
            <person name="Johnson J."/>
            <person name="Dandona N."/>
            <person name="Viswanathan L.D."/>
            <person name="Tay A."/>
            <person name="Venter J.C."/>
            <person name="Strausberg R.L."/>
            <person name="Brenner S."/>
        </authorList>
    </citation>
    <scope>NUCLEOTIDE SEQUENCE [LARGE SCALE GENOMIC DNA]</scope>
</reference>
<evidence type="ECO:0000256" key="2">
    <source>
        <dbReference type="ARBA" id="ARBA00006003"/>
    </source>
</evidence>
<dbReference type="GO" id="GO:0000139">
    <property type="term" value="C:Golgi membrane"/>
    <property type="evidence" value="ECO:0007669"/>
    <property type="project" value="UniProtKB-SubCell"/>
</dbReference>
<reference evidence="12" key="4">
    <citation type="submission" date="2025-08" db="UniProtKB">
        <authorList>
            <consortium name="Ensembl"/>
        </authorList>
    </citation>
    <scope>IDENTIFICATION</scope>
</reference>
<dbReference type="GeneTree" id="ENSGT01030000234535"/>
<evidence type="ECO:0000256" key="10">
    <source>
        <dbReference type="ARBA" id="ARBA00023180"/>
    </source>
</evidence>
<keyword evidence="10" id="KW-0325">Glycoprotein</keyword>
<sequence>MVHQCVVRTVLISCGVCIFLFGILVNFEEPLNYRYMVQLSKLKLNYMFGSRSQANQNESLDVPTDCSSCESTSQRLKSLFLLEDKRPACEKLYNRIASASNQWRSEEDVLRNIAKIHQCKWGKQKRAVENFRWELRKCCRTLSGSFVTQRNTPVGTELFYEAEPKKKIKITPSIFAIFPKDSPFRGRSIQRCAVVGNAGILHNSSCGAEIDQADFVFRCNLPPMGGNFTKDVGSKTHLVTANPKVIIERYAELHKRRKPFANTLVIYNDALLLFPAFYHSKNTALSFRAHYTLQDFKSKQRVIFFNPIYLKHLAHFWLSKGMQVQNLSTGITVASMAMELCSEVWIYGFWPFGKNTEGELMSHHYFDSLLAEPDLHSTSNEFYQLLRMHSKGIVKLQMGQCEAEETDEFTLKPG</sequence>
<evidence type="ECO:0000256" key="1">
    <source>
        <dbReference type="ARBA" id="ARBA00004323"/>
    </source>
</evidence>
<feature type="transmembrane region" description="Helical" evidence="11">
    <location>
        <begin position="6"/>
        <end position="27"/>
    </location>
</feature>
<dbReference type="STRING" id="7868.ENSCMIP00000042135"/>
<dbReference type="Ensembl" id="ENSCMIT00000042736.1">
    <property type="protein sequence ID" value="ENSCMIP00000042135.1"/>
    <property type="gene ID" value="ENSCMIG00000017506.1"/>
</dbReference>
<dbReference type="InterPro" id="IPR001675">
    <property type="entry name" value="Glyco_trans_29"/>
</dbReference>